<dbReference type="InterPro" id="IPR050979">
    <property type="entry name" value="LD-transpeptidase"/>
</dbReference>
<proteinExistence type="predicted"/>
<organism evidence="8 9">
    <name type="scientific">Salibacterium lacus</name>
    <dbReference type="NCBI Taxonomy" id="1898109"/>
    <lineage>
        <taxon>Bacteria</taxon>
        <taxon>Bacillati</taxon>
        <taxon>Bacillota</taxon>
        <taxon>Bacilli</taxon>
        <taxon>Bacillales</taxon>
        <taxon>Bacillaceae</taxon>
    </lineage>
</organism>
<dbReference type="EC" id="2.3.2.-" evidence="8"/>
<dbReference type="Proteomes" id="UP001597520">
    <property type="component" value="Unassembled WGS sequence"/>
</dbReference>
<keyword evidence="3 6" id="KW-0133">Cell shape</keyword>
<keyword evidence="4 6" id="KW-0573">Peptidoglycan synthesis</keyword>
<comment type="caution">
    <text evidence="8">The sequence shown here is derived from an EMBL/GenBank/DDBJ whole genome shotgun (WGS) entry which is preliminary data.</text>
</comment>
<evidence type="ECO:0000256" key="1">
    <source>
        <dbReference type="ARBA" id="ARBA00004752"/>
    </source>
</evidence>
<evidence type="ECO:0000256" key="5">
    <source>
        <dbReference type="ARBA" id="ARBA00023316"/>
    </source>
</evidence>
<dbReference type="GO" id="GO:0016746">
    <property type="term" value="F:acyltransferase activity"/>
    <property type="evidence" value="ECO:0007669"/>
    <property type="project" value="UniProtKB-KW"/>
</dbReference>
<sequence length="183" mass="20246">MTGGRTLLVMLVVSVLWPLNPVPEPGDPYIIINKSSNKLAFIDGGSIVKEYPVATGKKEELTPEGEFTITVKAVRPYYRKQDIQGGDPDNPLGSRWIGFDAENTNGRVYGIHGTNRSSSIGGYVSNGCVRMHNDDVNELFEKVENGVKVWIESSPESMGDAAKKRGVLFDRKPLYLNEDLKKM</sequence>
<evidence type="ECO:0000313" key="9">
    <source>
        <dbReference type="Proteomes" id="UP001597520"/>
    </source>
</evidence>
<dbReference type="PANTHER" id="PTHR30582:SF4">
    <property type="entry name" value="L,D-TRANSPEPTIDASE YQJB-RELATED"/>
    <property type="match status" value="1"/>
</dbReference>
<evidence type="ECO:0000259" key="7">
    <source>
        <dbReference type="PROSITE" id="PS52029"/>
    </source>
</evidence>
<dbReference type="PROSITE" id="PS52029">
    <property type="entry name" value="LD_TPASE"/>
    <property type="match status" value="1"/>
</dbReference>
<feature type="active site" description="Proton donor/acceptor" evidence="6">
    <location>
        <position position="112"/>
    </location>
</feature>
<comment type="pathway">
    <text evidence="1 6">Cell wall biogenesis; peptidoglycan biosynthesis.</text>
</comment>
<feature type="active site" description="Nucleophile" evidence="6">
    <location>
        <position position="128"/>
    </location>
</feature>
<dbReference type="CDD" id="cd16913">
    <property type="entry name" value="YkuD_like"/>
    <property type="match status" value="1"/>
</dbReference>
<dbReference type="EMBL" id="JBHUML010000002">
    <property type="protein sequence ID" value="MFD2704337.1"/>
    <property type="molecule type" value="Genomic_DNA"/>
</dbReference>
<dbReference type="Gene3D" id="2.40.440.10">
    <property type="entry name" value="L,D-transpeptidase catalytic domain-like"/>
    <property type="match status" value="1"/>
</dbReference>
<keyword evidence="9" id="KW-1185">Reference proteome</keyword>
<keyword evidence="2 8" id="KW-0808">Transferase</keyword>
<feature type="domain" description="L,D-TPase catalytic" evidence="7">
    <location>
        <begin position="28"/>
        <end position="152"/>
    </location>
</feature>
<evidence type="ECO:0000256" key="3">
    <source>
        <dbReference type="ARBA" id="ARBA00022960"/>
    </source>
</evidence>
<dbReference type="InterPro" id="IPR005490">
    <property type="entry name" value="LD_TPept_cat_dom"/>
</dbReference>
<evidence type="ECO:0000313" key="8">
    <source>
        <dbReference type="EMBL" id="MFD2704337.1"/>
    </source>
</evidence>
<keyword evidence="8" id="KW-0012">Acyltransferase</keyword>
<dbReference type="SUPFAM" id="SSF141523">
    <property type="entry name" value="L,D-transpeptidase catalytic domain-like"/>
    <property type="match status" value="1"/>
</dbReference>
<reference evidence="9" key="1">
    <citation type="journal article" date="2019" name="Int. J. Syst. Evol. Microbiol.">
        <title>The Global Catalogue of Microorganisms (GCM) 10K type strain sequencing project: providing services to taxonomists for standard genome sequencing and annotation.</title>
        <authorList>
            <consortium name="The Broad Institute Genomics Platform"/>
            <consortium name="The Broad Institute Genome Sequencing Center for Infectious Disease"/>
            <person name="Wu L."/>
            <person name="Ma J."/>
        </authorList>
    </citation>
    <scope>NUCLEOTIDE SEQUENCE [LARGE SCALE GENOMIC DNA]</scope>
    <source>
        <strain evidence="9">KCTC 33792</strain>
    </source>
</reference>
<evidence type="ECO:0000256" key="6">
    <source>
        <dbReference type="PROSITE-ProRule" id="PRU01373"/>
    </source>
</evidence>
<dbReference type="PANTHER" id="PTHR30582">
    <property type="entry name" value="L,D-TRANSPEPTIDASE"/>
    <property type="match status" value="1"/>
</dbReference>
<gene>
    <name evidence="8" type="ORF">ACFSUB_02590</name>
</gene>
<dbReference type="Pfam" id="PF03734">
    <property type="entry name" value="YkuD"/>
    <property type="match status" value="1"/>
</dbReference>
<evidence type="ECO:0000256" key="2">
    <source>
        <dbReference type="ARBA" id="ARBA00022679"/>
    </source>
</evidence>
<accession>A0ABW5SX50</accession>
<dbReference type="InterPro" id="IPR038063">
    <property type="entry name" value="Transpep_catalytic_dom"/>
</dbReference>
<evidence type="ECO:0000256" key="4">
    <source>
        <dbReference type="ARBA" id="ARBA00022984"/>
    </source>
</evidence>
<dbReference type="RefSeq" id="WP_380711618.1">
    <property type="nucleotide sequence ID" value="NZ_JBHUML010000002.1"/>
</dbReference>
<keyword evidence="5 6" id="KW-0961">Cell wall biogenesis/degradation</keyword>
<protein>
    <submittedName>
        <fullName evidence="8">L,D-transpeptidase</fullName>
        <ecNumber evidence="8">2.3.2.-</ecNumber>
    </submittedName>
</protein>
<name>A0ABW5SX50_9BACI</name>